<dbReference type="AlphaFoldDB" id="A0A2P2NQU9"/>
<evidence type="ECO:0000313" key="1">
    <source>
        <dbReference type="EMBL" id="MBX44771.1"/>
    </source>
</evidence>
<proteinExistence type="predicted"/>
<name>A0A2P2NQU9_RHIMU</name>
<protein>
    <submittedName>
        <fullName evidence="1">Uncharacterized protein</fullName>
    </submittedName>
</protein>
<organism evidence="1">
    <name type="scientific">Rhizophora mucronata</name>
    <name type="common">Asiatic mangrove</name>
    <dbReference type="NCBI Taxonomy" id="61149"/>
    <lineage>
        <taxon>Eukaryota</taxon>
        <taxon>Viridiplantae</taxon>
        <taxon>Streptophyta</taxon>
        <taxon>Embryophyta</taxon>
        <taxon>Tracheophyta</taxon>
        <taxon>Spermatophyta</taxon>
        <taxon>Magnoliopsida</taxon>
        <taxon>eudicotyledons</taxon>
        <taxon>Gunneridae</taxon>
        <taxon>Pentapetalae</taxon>
        <taxon>rosids</taxon>
        <taxon>fabids</taxon>
        <taxon>Malpighiales</taxon>
        <taxon>Rhizophoraceae</taxon>
        <taxon>Rhizophora</taxon>
    </lineage>
</organism>
<accession>A0A2P2NQU9</accession>
<reference evidence="1" key="1">
    <citation type="submission" date="2018-02" db="EMBL/GenBank/DDBJ databases">
        <title>Rhizophora mucronata_Transcriptome.</title>
        <authorList>
            <person name="Meera S.P."/>
            <person name="Sreeshan A."/>
            <person name="Augustine A."/>
        </authorList>
    </citation>
    <scope>NUCLEOTIDE SEQUENCE</scope>
    <source>
        <tissue evidence="1">Leaf</tissue>
    </source>
</reference>
<dbReference type="EMBL" id="GGEC01064287">
    <property type="protein sequence ID" value="MBX44771.1"/>
    <property type="molecule type" value="Transcribed_RNA"/>
</dbReference>
<sequence length="46" mass="5605">MICYKISKMDMAKHKSTMPNLMFGSRDFKKKNVQEEKVFRKFNQLF</sequence>